<dbReference type="AlphaFoldDB" id="A0A2P8H6A9"/>
<evidence type="ECO:0000313" key="2">
    <source>
        <dbReference type="Proteomes" id="UP000242310"/>
    </source>
</evidence>
<name>A0A2P8H6A9_9BACI</name>
<dbReference type="EMBL" id="PYAV01000018">
    <property type="protein sequence ID" value="PSL41741.1"/>
    <property type="molecule type" value="Genomic_DNA"/>
</dbReference>
<dbReference type="Proteomes" id="UP000242310">
    <property type="component" value="Unassembled WGS sequence"/>
</dbReference>
<dbReference type="RefSeq" id="WP_106589912.1">
    <property type="nucleotide sequence ID" value="NZ_PYAV01000018.1"/>
</dbReference>
<reference evidence="1 2" key="1">
    <citation type="submission" date="2018-03" db="EMBL/GenBank/DDBJ databases">
        <title>Genomic Encyclopedia of Type Strains, Phase III (KMG-III): the genomes of soil and plant-associated and newly described type strains.</title>
        <authorList>
            <person name="Whitman W."/>
        </authorList>
    </citation>
    <scope>NUCLEOTIDE SEQUENCE [LARGE SCALE GENOMIC DNA]</scope>
    <source>
        <strain evidence="1 2">CGMCC 1.07653</strain>
    </source>
</reference>
<proteinExistence type="predicted"/>
<comment type="caution">
    <text evidence="1">The sequence shown here is derived from an EMBL/GenBank/DDBJ whole genome shotgun (WGS) entry which is preliminary data.</text>
</comment>
<sequence>MKVKAIRNDSWLGIKNGEMYDAEEVETVVGKRIKVYTEDCIVFLNRSDFEIVDTHNDPKAQ</sequence>
<keyword evidence="2" id="KW-1185">Reference proteome</keyword>
<evidence type="ECO:0000313" key="1">
    <source>
        <dbReference type="EMBL" id="PSL41741.1"/>
    </source>
</evidence>
<accession>A0A2P8H6A9</accession>
<protein>
    <submittedName>
        <fullName evidence="1">Uncharacterized protein</fullName>
    </submittedName>
</protein>
<organism evidence="1 2">
    <name type="scientific">Salsuginibacillus halophilus</name>
    <dbReference type="NCBI Taxonomy" id="517424"/>
    <lineage>
        <taxon>Bacteria</taxon>
        <taxon>Bacillati</taxon>
        <taxon>Bacillota</taxon>
        <taxon>Bacilli</taxon>
        <taxon>Bacillales</taxon>
        <taxon>Bacillaceae</taxon>
        <taxon>Salsuginibacillus</taxon>
    </lineage>
</organism>
<gene>
    <name evidence="1" type="ORF">B0H94_11854</name>
</gene>